<dbReference type="EMBL" id="HBGE01022128">
    <property type="protein sequence ID" value="CAD9112914.1"/>
    <property type="molecule type" value="Transcribed_RNA"/>
</dbReference>
<accession>A0A7S1Q208</accession>
<dbReference type="Pfam" id="PF00023">
    <property type="entry name" value="Ank"/>
    <property type="match status" value="1"/>
</dbReference>
<dbReference type="AlphaFoldDB" id="A0A7S1Q208"/>
<sequence>MLLLDRRADPNVADLLGETPLFEAVANASLDIAAALLLRKADPMKQSPTGSSAFEQAEEGLMQTLLAVFQGEEYDDMAGNTLFDALGPQIQRGMSMHLRERQALHEMAAMRAMSAPAHGSIAEE</sequence>
<dbReference type="Gene3D" id="1.25.40.20">
    <property type="entry name" value="Ankyrin repeat-containing domain"/>
    <property type="match status" value="1"/>
</dbReference>
<proteinExistence type="predicted"/>
<evidence type="ECO:0000313" key="1">
    <source>
        <dbReference type="EMBL" id="CAD9112914.1"/>
    </source>
</evidence>
<dbReference type="SUPFAM" id="SSF48403">
    <property type="entry name" value="Ankyrin repeat"/>
    <property type="match status" value="1"/>
</dbReference>
<gene>
    <name evidence="1" type="ORF">ACAT0790_LOCUS13387</name>
</gene>
<name>A0A7S1Q208_ALECA</name>
<organism evidence="1">
    <name type="scientific">Alexandrium catenella</name>
    <name type="common">Red tide dinoflagellate</name>
    <name type="synonym">Gonyaulax catenella</name>
    <dbReference type="NCBI Taxonomy" id="2925"/>
    <lineage>
        <taxon>Eukaryota</taxon>
        <taxon>Sar</taxon>
        <taxon>Alveolata</taxon>
        <taxon>Dinophyceae</taxon>
        <taxon>Gonyaulacales</taxon>
        <taxon>Pyrocystaceae</taxon>
        <taxon>Alexandrium</taxon>
    </lineage>
</organism>
<dbReference type="InterPro" id="IPR002110">
    <property type="entry name" value="Ankyrin_rpt"/>
</dbReference>
<reference evidence="1" key="1">
    <citation type="submission" date="2021-01" db="EMBL/GenBank/DDBJ databases">
        <authorList>
            <person name="Corre E."/>
            <person name="Pelletier E."/>
            <person name="Niang G."/>
            <person name="Scheremetjew M."/>
            <person name="Finn R."/>
            <person name="Kale V."/>
            <person name="Holt S."/>
            <person name="Cochrane G."/>
            <person name="Meng A."/>
            <person name="Brown T."/>
            <person name="Cohen L."/>
        </authorList>
    </citation>
    <scope>NUCLEOTIDE SEQUENCE</scope>
    <source>
        <strain evidence="1">OF101</strain>
    </source>
</reference>
<dbReference type="InterPro" id="IPR036770">
    <property type="entry name" value="Ankyrin_rpt-contain_sf"/>
</dbReference>
<protein>
    <submittedName>
        <fullName evidence="1">Uncharacterized protein</fullName>
    </submittedName>
</protein>